<feature type="compositionally biased region" description="Polar residues" evidence="10">
    <location>
        <begin position="1"/>
        <end position="10"/>
    </location>
</feature>
<keyword evidence="6 9" id="KW-0804">Transcription</keyword>
<dbReference type="PANTHER" id="PTHR12809">
    <property type="entry name" value="MEDIATOR COMPLEX SUBUNIT"/>
    <property type="match status" value="1"/>
</dbReference>
<comment type="subunit">
    <text evidence="9">Component of the Mediator complex.</text>
</comment>
<evidence type="ECO:0000256" key="10">
    <source>
        <dbReference type="SAM" id="MobiDB-lite"/>
    </source>
</evidence>
<protein>
    <recommendedName>
        <fullName evidence="3 9">Mediator of RNA polymerase II transcription subunit 14</fullName>
    </recommendedName>
    <alternativeName>
        <fullName evidence="8 9">Mediator complex subunit 14</fullName>
    </alternativeName>
</protein>
<evidence type="ECO:0000256" key="2">
    <source>
        <dbReference type="ARBA" id="ARBA00007813"/>
    </source>
</evidence>
<dbReference type="Proteomes" id="UP000566819">
    <property type="component" value="Unassembled WGS sequence"/>
</dbReference>
<evidence type="ECO:0000256" key="7">
    <source>
        <dbReference type="ARBA" id="ARBA00023242"/>
    </source>
</evidence>
<keyword evidence="7 9" id="KW-0539">Nucleus</keyword>
<dbReference type="OrthoDB" id="205099at2759"/>
<gene>
    <name evidence="12" type="ORF">G7Y89_g3739</name>
</gene>
<feature type="domain" description="Mediator complex subunit MED14 N-terminal" evidence="11">
    <location>
        <begin position="97"/>
        <end position="307"/>
    </location>
</feature>
<dbReference type="Pfam" id="PF08638">
    <property type="entry name" value="Med14"/>
    <property type="match status" value="1"/>
</dbReference>
<evidence type="ECO:0000256" key="1">
    <source>
        <dbReference type="ARBA" id="ARBA00004123"/>
    </source>
</evidence>
<organism evidence="12 13">
    <name type="scientific">Cudoniella acicularis</name>
    <dbReference type="NCBI Taxonomy" id="354080"/>
    <lineage>
        <taxon>Eukaryota</taxon>
        <taxon>Fungi</taxon>
        <taxon>Dikarya</taxon>
        <taxon>Ascomycota</taxon>
        <taxon>Pezizomycotina</taxon>
        <taxon>Leotiomycetes</taxon>
        <taxon>Helotiales</taxon>
        <taxon>Tricladiaceae</taxon>
        <taxon>Cudoniella</taxon>
    </lineage>
</organism>
<dbReference type="GO" id="GO:0070847">
    <property type="term" value="C:core mediator complex"/>
    <property type="evidence" value="ECO:0007669"/>
    <property type="project" value="TreeGrafter"/>
</dbReference>
<evidence type="ECO:0000313" key="13">
    <source>
        <dbReference type="Proteomes" id="UP000566819"/>
    </source>
</evidence>
<evidence type="ECO:0000256" key="8">
    <source>
        <dbReference type="ARBA" id="ARBA00032007"/>
    </source>
</evidence>
<dbReference type="PANTHER" id="PTHR12809:SF2">
    <property type="entry name" value="MEDIATOR OF RNA POLYMERASE II TRANSCRIPTION SUBUNIT 14"/>
    <property type="match status" value="1"/>
</dbReference>
<comment type="caution">
    <text evidence="12">The sequence shown here is derived from an EMBL/GenBank/DDBJ whole genome shotgun (WGS) entry which is preliminary data.</text>
</comment>
<dbReference type="GO" id="GO:0016592">
    <property type="term" value="C:mediator complex"/>
    <property type="evidence" value="ECO:0007669"/>
    <property type="project" value="UniProtKB-UniRule"/>
</dbReference>
<evidence type="ECO:0000256" key="5">
    <source>
        <dbReference type="ARBA" id="ARBA00023159"/>
    </source>
</evidence>
<feature type="compositionally biased region" description="Polar residues" evidence="10">
    <location>
        <begin position="42"/>
        <end position="68"/>
    </location>
</feature>
<dbReference type="InterPro" id="IPR013947">
    <property type="entry name" value="Mediator_Med14"/>
</dbReference>
<evidence type="ECO:0000256" key="6">
    <source>
        <dbReference type="ARBA" id="ARBA00023163"/>
    </source>
</evidence>
<evidence type="ECO:0000256" key="9">
    <source>
        <dbReference type="RuleBase" id="RU365082"/>
    </source>
</evidence>
<sequence>MENGARNGSHTNHDRDRRPNGVNGANFVSEKALEKGKGRAEPQQNVTPISPTIPNGVNGGFLQTSRQNGAEDLTPKDVKAQFGQLPPEIEHITTGYMSLSTLLSRLAQKTHNDLGRTILELAQMPVPASSANGSSSPITTADDNSADNLNKKLKLLKFSQDAHTEWTKALVITNWSRRSEDVSKMIDLKIHLNKQKGYYDQALDKLMMVKRNLVHARLPNPDLKTALEVLTTGKSSWMPELGYIQPPPLTAKEILKSLENLNTLLSIRLNLHEYDNIPWHFKDYIVKSGRVTFTVGGEFEVDLTIADEDPETQFWFIDFRFLFSPSLLDMPFHIRAHIESRVNETLLQDGLSGCYNYLHGMVLSHKISEFRRQAVQLARGKWVEGLKVEALNRALSIQYWLDRYGRNGPKSWIILGVHSGKRKTGRPHPKDTSRLFIRWFRDSKEVKDVEISFDAVEISAESLLKAVIAKHVEHILTAIYNTLKVKALFADHESLLSLTISSDNPAESELKVQLTSKRYLSVRIEPITGRFIFGPASRLNADFEFRLNSRSIDPAADGHNYIEGLRHLAVTEDIVSRAVSLGWTRVDNPGLKQEDLRAVVPKDTSQVVWLRRPGWRKNWYIAISLSMSGERWWLFETTDPPHDASNAPPSKNAKKESNVKIASHLLIPIKAMSPIATYQFLNTLHLFAAALLSDYTNLKSLHERRAQYLLQSNNKVLTAVELPSIYVRLSSLIPENSKTKSKKDVVKLTFQGLEAVQKPKDIKVTASQPSNQQALVPLNAVSDGVGRNLESSDEDIFAVTEARISLKPSALVHMKDRIDQDIAFDCDKGSLALRLRSKVGESVIPSLVERTVRVQRLVDFVGVFQIHESSLICETITLGRITFTYGKPLPNADRDAMDMDRPGSQGYKAVVDFSAGNDIMKLILEKGNPHLQIADHLTTILNSKEGLNGVATILPLTLPVLRGLDSIEVIWGSIPKSTGEVFVFVRATDWYIIRYHLVSAASPTGILKIIFEVKLRQRRAVPWWYLKRIDIRDNAGDDLDLALRPVWNSAGEGWQGMRVSGVAQPKGVETLLGKMDEAMRDFAVGNNANGAQPMPRPTQLWRHRG</sequence>
<dbReference type="AlphaFoldDB" id="A0A8H4RSN1"/>
<dbReference type="InterPro" id="IPR055122">
    <property type="entry name" value="Med14_N"/>
</dbReference>
<evidence type="ECO:0000256" key="4">
    <source>
        <dbReference type="ARBA" id="ARBA00023015"/>
    </source>
</evidence>
<comment type="function">
    <text evidence="9">Component of the Mediator complex, a coactivator involved in the regulated transcription of nearly all RNA polymerase II-dependent genes. Mediator functions as a bridge to convey information from gene-specific regulatory proteins to the basal RNA polymerase II transcription machinery. Mediator is recruited to promoters by direct interactions with regulatory proteins and serves as a scaffold for the assembly of a functional preinitiation complex with RNA polymerase II and the general transcription factors.</text>
</comment>
<name>A0A8H4RSN1_9HELO</name>
<evidence type="ECO:0000313" key="12">
    <source>
        <dbReference type="EMBL" id="KAF4634371.1"/>
    </source>
</evidence>
<dbReference type="GO" id="GO:0006357">
    <property type="term" value="P:regulation of transcription by RNA polymerase II"/>
    <property type="evidence" value="ECO:0007669"/>
    <property type="project" value="InterPro"/>
</dbReference>
<comment type="subcellular location">
    <subcellularLocation>
        <location evidence="1 9">Nucleus</location>
    </subcellularLocation>
</comment>
<keyword evidence="13" id="KW-1185">Reference proteome</keyword>
<keyword evidence="4 9" id="KW-0805">Transcription regulation</keyword>
<feature type="compositionally biased region" description="Basic and acidic residues" evidence="10">
    <location>
        <begin position="31"/>
        <end position="40"/>
    </location>
</feature>
<proteinExistence type="inferred from homology"/>
<feature type="region of interest" description="Disordered" evidence="10">
    <location>
        <begin position="1085"/>
        <end position="1105"/>
    </location>
</feature>
<reference evidence="12 13" key="1">
    <citation type="submission" date="2020-03" db="EMBL/GenBank/DDBJ databases">
        <title>Draft Genome Sequence of Cudoniella acicularis.</title>
        <authorList>
            <person name="Buettner E."/>
            <person name="Kellner H."/>
        </authorList>
    </citation>
    <scope>NUCLEOTIDE SEQUENCE [LARGE SCALE GENOMIC DNA]</scope>
    <source>
        <strain evidence="12 13">DSM 108380</strain>
    </source>
</reference>
<dbReference type="GO" id="GO:0003712">
    <property type="term" value="F:transcription coregulator activity"/>
    <property type="evidence" value="ECO:0007669"/>
    <property type="project" value="UniProtKB-UniRule"/>
</dbReference>
<evidence type="ECO:0000256" key="3">
    <source>
        <dbReference type="ARBA" id="ARBA00019619"/>
    </source>
</evidence>
<keyword evidence="5 9" id="KW-0010">Activator</keyword>
<evidence type="ECO:0000259" key="11">
    <source>
        <dbReference type="Pfam" id="PF08638"/>
    </source>
</evidence>
<dbReference type="Pfam" id="PF26204">
    <property type="entry name" value="Med14_fung"/>
    <property type="match status" value="1"/>
</dbReference>
<dbReference type="EMBL" id="JAAMPI010000189">
    <property type="protein sequence ID" value="KAF4634371.1"/>
    <property type="molecule type" value="Genomic_DNA"/>
</dbReference>
<comment type="similarity">
    <text evidence="2 9">Belongs to the Mediator complex subunit 14 family.</text>
</comment>
<feature type="region of interest" description="Disordered" evidence="10">
    <location>
        <begin position="1"/>
        <end position="68"/>
    </location>
</feature>
<accession>A0A8H4RSN1</accession>